<protein>
    <recommendedName>
        <fullName evidence="2">Ras-associating domain-containing protein</fullName>
    </recommendedName>
</protein>
<dbReference type="Pfam" id="PF00788">
    <property type="entry name" value="RA"/>
    <property type="match status" value="1"/>
</dbReference>
<evidence type="ECO:0000259" key="2">
    <source>
        <dbReference type="PROSITE" id="PS50200"/>
    </source>
</evidence>
<reference evidence="3" key="1">
    <citation type="journal article" date="2021" name="Genome Biol. Evol.">
        <title>A High-Quality Reference Genome for a Parasitic Bivalve with Doubly Uniparental Inheritance (Bivalvia: Unionida).</title>
        <authorList>
            <person name="Smith C.H."/>
        </authorList>
    </citation>
    <scope>NUCLEOTIDE SEQUENCE</scope>
    <source>
        <strain evidence="3">CHS0354</strain>
    </source>
</reference>
<dbReference type="GO" id="GO:0007165">
    <property type="term" value="P:signal transduction"/>
    <property type="evidence" value="ECO:0007669"/>
    <property type="project" value="InterPro"/>
</dbReference>
<reference evidence="3" key="3">
    <citation type="submission" date="2023-05" db="EMBL/GenBank/DDBJ databases">
        <authorList>
            <person name="Smith C.H."/>
        </authorList>
    </citation>
    <scope>NUCLEOTIDE SEQUENCE</scope>
    <source>
        <strain evidence="3">CHS0354</strain>
        <tissue evidence="3">Mantle</tissue>
    </source>
</reference>
<feature type="compositionally biased region" description="Polar residues" evidence="1">
    <location>
        <begin position="127"/>
        <end position="136"/>
    </location>
</feature>
<dbReference type="PROSITE" id="PS50200">
    <property type="entry name" value="RA"/>
    <property type="match status" value="1"/>
</dbReference>
<dbReference type="Gene3D" id="3.10.20.90">
    <property type="entry name" value="Phosphatidylinositol 3-kinase Catalytic Subunit, Chain A, domain 1"/>
    <property type="match status" value="1"/>
</dbReference>
<evidence type="ECO:0000313" key="4">
    <source>
        <dbReference type="Proteomes" id="UP001195483"/>
    </source>
</evidence>
<reference evidence="3" key="2">
    <citation type="journal article" date="2021" name="Genome Biol. Evol.">
        <title>Developing a high-quality reference genome for a parasitic bivalve with doubly uniparental inheritance (Bivalvia: Unionida).</title>
        <authorList>
            <person name="Smith C.H."/>
        </authorList>
    </citation>
    <scope>NUCLEOTIDE SEQUENCE</scope>
    <source>
        <strain evidence="3">CHS0354</strain>
        <tissue evidence="3">Mantle</tissue>
    </source>
</reference>
<dbReference type="InterPro" id="IPR000159">
    <property type="entry name" value="RA_dom"/>
</dbReference>
<accession>A0AAE0STT1</accession>
<keyword evidence="4" id="KW-1185">Reference proteome</keyword>
<organism evidence="3 4">
    <name type="scientific">Potamilus streckersoni</name>
    <dbReference type="NCBI Taxonomy" id="2493646"/>
    <lineage>
        <taxon>Eukaryota</taxon>
        <taxon>Metazoa</taxon>
        <taxon>Spiralia</taxon>
        <taxon>Lophotrochozoa</taxon>
        <taxon>Mollusca</taxon>
        <taxon>Bivalvia</taxon>
        <taxon>Autobranchia</taxon>
        <taxon>Heteroconchia</taxon>
        <taxon>Palaeoheterodonta</taxon>
        <taxon>Unionida</taxon>
        <taxon>Unionoidea</taxon>
        <taxon>Unionidae</taxon>
        <taxon>Ambleminae</taxon>
        <taxon>Lampsilini</taxon>
        <taxon>Potamilus</taxon>
    </lineage>
</organism>
<dbReference type="AlphaFoldDB" id="A0AAE0STT1"/>
<dbReference type="EMBL" id="JAEAOA010002354">
    <property type="protein sequence ID" value="KAK3597954.1"/>
    <property type="molecule type" value="Genomic_DNA"/>
</dbReference>
<dbReference type="Proteomes" id="UP001195483">
    <property type="component" value="Unassembled WGS sequence"/>
</dbReference>
<gene>
    <name evidence="3" type="ORF">CHS0354_042301</name>
</gene>
<evidence type="ECO:0000256" key="1">
    <source>
        <dbReference type="SAM" id="MobiDB-lite"/>
    </source>
</evidence>
<sequence length="136" mass="15569">MNFNKKMDMAPGQMTQTISVLVEGRVHYKNVTKKTTCGDVIKYLVKYSQLNEKDTNLYSLFASNEITEQELPDKTKIMKVADLIADSSRIHFILRKKSRFLPKVCIDKQGRIYHKSSSKECKDGQVEPTSFSASKQ</sequence>
<feature type="domain" description="Ras-associating" evidence="2">
    <location>
        <begin position="30"/>
        <end position="99"/>
    </location>
</feature>
<comment type="caution">
    <text evidence="3">The sequence shown here is derived from an EMBL/GenBank/DDBJ whole genome shotgun (WGS) entry which is preliminary data.</text>
</comment>
<proteinExistence type="predicted"/>
<name>A0AAE0STT1_9BIVA</name>
<feature type="region of interest" description="Disordered" evidence="1">
    <location>
        <begin position="117"/>
        <end position="136"/>
    </location>
</feature>
<evidence type="ECO:0000313" key="3">
    <source>
        <dbReference type="EMBL" id="KAK3597954.1"/>
    </source>
</evidence>